<dbReference type="SUPFAM" id="SSF48371">
    <property type="entry name" value="ARM repeat"/>
    <property type="match status" value="1"/>
</dbReference>
<reference evidence="1 2" key="1">
    <citation type="journal article" date="2024" name="Science">
        <title>Giant polyketide synthase enzymes in the biosynthesis of giant marine polyether toxins.</title>
        <authorList>
            <person name="Fallon T.R."/>
            <person name="Shende V.V."/>
            <person name="Wierzbicki I.H."/>
            <person name="Pendleton A.L."/>
            <person name="Watervoot N.F."/>
            <person name="Auber R.P."/>
            <person name="Gonzalez D.J."/>
            <person name="Wisecaver J.H."/>
            <person name="Moore B.S."/>
        </authorList>
    </citation>
    <scope>NUCLEOTIDE SEQUENCE [LARGE SCALE GENOMIC DNA]</scope>
    <source>
        <strain evidence="1 2">12B1</strain>
    </source>
</reference>
<evidence type="ECO:0000313" key="1">
    <source>
        <dbReference type="EMBL" id="KAL1514803.1"/>
    </source>
</evidence>
<dbReference type="InterPro" id="IPR011989">
    <property type="entry name" value="ARM-like"/>
</dbReference>
<dbReference type="PANTHER" id="PTHR23314">
    <property type="entry name" value="SPERM-ASSOCIATED ANTIGEN 6 ARMADILLO REPEAT-CONTAINING"/>
    <property type="match status" value="1"/>
</dbReference>
<dbReference type="SMART" id="SM00185">
    <property type="entry name" value="ARM"/>
    <property type="match status" value="5"/>
</dbReference>
<dbReference type="GO" id="GO:0008017">
    <property type="term" value="F:microtubule binding"/>
    <property type="evidence" value="ECO:0007669"/>
    <property type="project" value="TreeGrafter"/>
</dbReference>
<dbReference type="Proteomes" id="UP001515480">
    <property type="component" value="Unassembled WGS sequence"/>
</dbReference>
<evidence type="ECO:0000313" key="2">
    <source>
        <dbReference type="Proteomes" id="UP001515480"/>
    </source>
</evidence>
<dbReference type="GO" id="GO:0003341">
    <property type="term" value="P:cilium movement"/>
    <property type="evidence" value="ECO:0007669"/>
    <property type="project" value="TreeGrafter"/>
</dbReference>
<sequence>MVGVETGRAIGWGAGPNVVLPVFEAFQSARVDFAMDIAKLAVPEAAPGDVRVASGTFEVACTEKVLEALENSSTLAAELLPLVGDLSPQVSECALLAVGRVGALSQKLHLKLTDEKLIAAAVGILSSSASATHVKAALFELTVATKASEAGAQLAIQCNALPPLCERLDSADTSVRVATVWCLGTIADHSPETAHAVLDCGAPQLVLLCLKEDPSLVVRRVCLSMLGSTCKHGAAYASPLQKCGLLDATLPLVSHRDPLVRRHACRTLALACQHAEAVSEWLPHDARPALVECMRTAGSDRELAACAATLLQILAKGSIPAAVQLYELGAVQLLVDFISQRQGRVLPCCLALVHILTASRDAAALALSQGAMGALVAVCASGEEPHVCAAAVEAMGVLCVQAEGSDAQIAKEGALQAAVLSTILAKRPLGAVALSKARTGIAKIIQVCTSYDDLVWLLETLPFPTEKAPKAGDSHVLIALLKRLAVLLSTAGHGKQRLDFVNRGALAKAQQAKSFRSTEIKDALKQFNVTFPAQMVAATDPDYERKLLDKIA</sequence>
<dbReference type="PANTHER" id="PTHR23314:SF0">
    <property type="entry name" value="SPERM-ASSOCIATED ANTIGEN 6"/>
    <property type="match status" value="1"/>
</dbReference>
<name>A0AB34J859_PRYPA</name>
<comment type="caution">
    <text evidence="1">The sequence shown here is derived from an EMBL/GenBank/DDBJ whole genome shotgun (WGS) entry which is preliminary data.</text>
</comment>
<dbReference type="Pfam" id="PF00514">
    <property type="entry name" value="Arm"/>
    <property type="match status" value="1"/>
</dbReference>
<organism evidence="1 2">
    <name type="scientific">Prymnesium parvum</name>
    <name type="common">Toxic golden alga</name>
    <dbReference type="NCBI Taxonomy" id="97485"/>
    <lineage>
        <taxon>Eukaryota</taxon>
        <taxon>Haptista</taxon>
        <taxon>Haptophyta</taxon>
        <taxon>Prymnesiophyceae</taxon>
        <taxon>Prymnesiales</taxon>
        <taxon>Prymnesiaceae</taxon>
        <taxon>Prymnesium</taxon>
    </lineage>
</organism>
<protein>
    <recommendedName>
        <fullName evidence="3">Armadillo repeat-containing protein 8</fullName>
    </recommendedName>
</protein>
<evidence type="ECO:0008006" key="3">
    <source>
        <dbReference type="Google" id="ProtNLM"/>
    </source>
</evidence>
<gene>
    <name evidence="1" type="ORF">AB1Y20_003889</name>
</gene>
<dbReference type="AlphaFoldDB" id="A0AB34J859"/>
<accession>A0AB34J859</accession>
<dbReference type="GO" id="GO:0015630">
    <property type="term" value="C:microtubule cytoskeleton"/>
    <property type="evidence" value="ECO:0007669"/>
    <property type="project" value="TreeGrafter"/>
</dbReference>
<dbReference type="InterPro" id="IPR016024">
    <property type="entry name" value="ARM-type_fold"/>
</dbReference>
<dbReference type="Gene3D" id="1.25.10.10">
    <property type="entry name" value="Leucine-rich Repeat Variant"/>
    <property type="match status" value="2"/>
</dbReference>
<dbReference type="InterPro" id="IPR000225">
    <property type="entry name" value="Armadillo"/>
</dbReference>
<proteinExistence type="predicted"/>
<dbReference type="EMBL" id="JBGBPQ010000012">
    <property type="protein sequence ID" value="KAL1514803.1"/>
    <property type="molecule type" value="Genomic_DNA"/>
</dbReference>
<keyword evidence="2" id="KW-1185">Reference proteome</keyword>